<feature type="compositionally biased region" description="Polar residues" evidence="1">
    <location>
        <begin position="115"/>
        <end position="124"/>
    </location>
</feature>
<dbReference type="InterPro" id="IPR036397">
    <property type="entry name" value="RNaseH_sf"/>
</dbReference>
<reference evidence="2 3" key="1">
    <citation type="submission" date="2015-09" db="EMBL/GenBank/DDBJ databases">
        <title>Trachymyrmex zeteki WGS genome.</title>
        <authorList>
            <person name="Nygaard S."/>
            <person name="Hu H."/>
            <person name="Boomsma J."/>
            <person name="Zhang G."/>
        </authorList>
    </citation>
    <scope>NUCLEOTIDE SEQUENCE [LARGE SCALE GENOMIC DNA]</scope>
    <source>
        <strain evidence="2">Tzet28-1</strain>
        <tissue evidence="2">Whole body</tissue>
    </source>
</reference>
<proteinExistence type="predicted"/>
<dbReference type="PANTHER" id="PTHR47326">
    <property type="entry name" value="TRANSPOSABLE ELEMENT TC3 TRANSPOSASE-LIKE PROTEIN"/>
    <property type="match status" value="1"/>
</dbReference>
<feature type="region of interest" description="Disordered" evidence="1">
    <location>
        <begin position="1"/>
        <end position="90"/>
    </location>
</feature>
<dbReference type="GO" id="GO:0003676">
    <property type="term" value="F:nucleic acid binding"/>
    <property type="evidence" value="ECO:0007669"/>
    <property type="project" value="InterPro"/>
</dbReference>
<dbReference type="AlphaFoldDB" id="A0A151WUG3"/>
<feature type="compositionally biased region" description="Pro residues" evidence="1">
    <location>
        <begin position="14"/>
        <end position="45"/>
    </location>
</feature>
<gene>
    <name evidence="2" type="ORF">ALC60_09565</name>
</gene>
<accession>A0A151WUG3</accession>
<feature type="region of interest" description="Disordered" evidence="1">
    <location>
        <begin position="103"/>
        <end position="124"/>
    </location>
</feature>
<dbReference type="EMBL" id="KQ982748">
    <property type="protein sequence ID" value="KYQ51275.1"/>
    <property type="molecule type" value="Genomic_DNA"/>
</dbReference>
<sequence length="268" mass="28512">MAPDGPLITAIPASWPPRAPPPSPAPPPMTAIPAPPRPPPRPNPAPFEENISTTGRGGSSNSRASIITVDATRSGKEGNTSVAGSNEVSGSLGWSYEGSGSLGRSNEGGWAGSGSYKTGGSSARSTNGLGSLLGSYEIRWSGLGSYVGLGSLSGSNVRPATNDSCGKSERLFNINMSCVVELIKSLDLHRWSLNVWCGIIGDFVIGSYFFDGTVNTESYCNLLRNHLPLLIKKLPLNVRRDMWFQQDGAPPHFSRATRTLLNEIFHDR</sequence>
<evidence type="ECO:0000313" key="3">
    <source>
        <dbReference type="Proteomes" id="UP000075809"/>
    </source>
</evidence>
<dbReference type="Proteomes" id="UP000075809">
    <property type="component" value="Unassembled WGS sequence"/>
</dbReference>
<name>A0A151WUG3_9HYME</name>
<evidence type="ECO:0000313" key="2">
    <source>
        <dbReference type="EMBL" id="KYQ51275.1"/>
    </source>
</evidence>
<feature type="compositionally biased region" description="Low complexity" evidence="1">
    <location>
        <begin position="50"/>
        <end position="67"/>
    </location>
</feature>
<dbReference type="STRING" id="64791.A0A151WUG3"/>
<dbReference type="PANTHER" id="PTHR47326:SF1">
    <property type="entry name" value="HTH PSQ-TYPE DOMAIN-CONTAINING PROTEIN"/>
    <property type="match status" value="1"/>
</dbReference>
<dbReference type="Gene3D" id="3.30.420.10">
    <property type="entry name" value="Ribonuclease H-like superfamily/Ribonuclease H"/>
    <property type="match status" value="1"/>
</dbReference>
<evidence type="ECO:0000256" key="1">
    <source>
        <dbReference type="SAM" id="MobiDB-lite"/>
    </source>
</evidence>
<keyword evidence="3" id="KW-1185">Reference proteome</keyword>
<protein>
    <submittedName>
        <fullName evidence="2">Uncharacterized protein</fullName>
    </submittedName>
</protein>
<organism evidence="2 3">
    <name type="scientific">Mycetomoellerius zeteki</name>
    <dbReference type="NCBI Taxonomy" id="64791"/>
    <lineage>
        <taxon>Eukaryota</taxon>
        <taxon>Metazoa</taxon>
        <taxon>Ecdysozoa</taxon>
        <taxon>Arthropoda</taxon>
        <taxon>Hexapoda</taxon>
        <taxon>Insecta</taxon>
        <taxon>Pterygota</taxon>
        <taxon>Neoptera</taxon>
        <taxon>Endopterygota</taxon>
        <taxon>Hymenoptera</taxon>
        <taxon>Apocrita</taxon>
        <taxon>Aculeata</taxon>
        <taxon>Formicoidea</taxon>
        <taxon>Formicidae</taxon>
        <taxon>Myrmicinae</taxon>
        <taxon>Mycetomoellerius</taxon>
    </lineage>
</organism>
<feature type="compositionally biased region" description="Polar residues" evidence="1">
    <location>
        <begin position="77"/>
        <end position="89"/>
    </location>
</feature>